<organism evidence="1 2">
    <name type="scientific">Gigaspora margarita</name>
    <dbReference type="NCBI Taxonomy" id="4874"/>
    <lineage>
        <taxon>Eukaryota</taxon>
        <taxon>Fungi</taxon>
        <taxon>Fungi incertae sedis</taxon>
        <taxon>Mucoromycota</taxon>
        <taxon>Glomeromycotina</taxon>
        <taxon>Glomeromycetes</taxon>
        <taxon>Diversisporales</taxon>
        <taxon>Gigasporaceae</taxon>
        <taxon>Gigaspora</taxon>
    </lineage>
</organism>
<evidence type="ECO:0000313" key="1">
    <source>
        <dbReference type="EMBL" id="CAG8816440.1"/>
    </source>
</evidence>
<comment type="caution">
    <text evidence="1">The sequence shown here is derived from an EMBL/GenBank/DDBJ whole genome shotgun (WGS) entry which is preliminary data.</text>
</comment>
<accession>A0ABN7W589</accession>
<dbReference type="Proteomes" id="UP000789901">
    <property type="component" value="Unassembled WGS sequence"/>
</dbReference>
<gene>
    <name evidence="1" type="ORF">GMARGA_LOCUS26541</name>
</gene>
<evidence type="ECO:0000313" key="2">
    <source>
        <dbReference type="Proteomes" id="UP000789901"/>
    </source>
</evidence>
<reference evidence="1 2" key="1">
    <citation type="submission" date="2021-06" db="EMBL/GenBank/DDBJ databases">
        <authorList>
            <person name="Kallberg Y."/>
            <person name="Tangrot J."/>
            <person name="Rosling A."/>
        </authorList>
    </citation>
    <scope>NUCLEOTIDE SEQUENCE [LARGE SCALE GENOMIC DNA]</scope>
    <source>
        <strain evidence="1 2">120-4 pot B 10/14</strain>
    </source>
</reference>
<protein>
    <submittedName>
        <fullName evidence="1">41994_t:CDS:1</fullName>
    </submittedName>
</protein>
<dbReference type="EMBL" id="CAJVQB010031091">
    <property type="protein sequence ID" value="CAG8816440.1"/>
    <property type="molecule type" value="Genomic_DNA"/>
</dbReference>
<name>A0ABN7W589_GIGMA</name>
<feature type="non-terminal residue" evidence="1">
    <location>
        <position position="1"/>
    </location>
</feature>
<sequence length="287" mass="33817">IYGHSEEPEHVLASDNRPWMSTQYFKFKLITSESISAMSPNNDQNNIRYEFMTATTWYMPYGCRGEKEMTIVMKTDHVINLLYVNSFNFANGFDIVHVSVSDLVDEKTAMREAISLHYIYTDCFDMYVEDTTRYRSTLDKLVDHQNIQVTCSLRGWEVTNVSRDVMNNNTTRVVTQYYNWDGVCPASKMLSRSNSHQIINAFIAKIFELDKFIYVNMYTGRRNKFNCKIYKRVKRKVYNIPSIPFDVYYDIFIKYSKNLNFTGVYIELFSKDNGMLDVIIEFNSQRV</sequence>
<keyword evidence="2" id="KW-1185">Reference proteome</keyword>
<proteinExistence type="predicted"/>